<organism evidence="5">
    <name type="scientific">Echinostoma caproni</name>
    <dbReference type="NCBI Taxonomy" id="27848"/>
    <lineage>
        <taxon>Eukaryota</taxon>
        <taxon>Metazoa</taxon>
        <taxon>Spiralia</taxon>
        <taxon>Lophotrochozoa</taxon>
        <taxon>Platyhelminthes</taxon>
        <taxon>Trematoda</taxon>
        <taxon>Digenea</taxon>
        <taxon>Plagiorchiida</taxon>
        <taxon>Echinostomata</taxon>
        <taxon>Echinostomatoidea</taxon>
        <taxon>Echinostomatidae</taxon>
        <taxon>Echinostoma</taxon>
    </lineage>
</organism>
<feature type="domain" description="DAAF9 CobW C-like" evidence="1">
    <location>
        <begin position="221"/>
        <end position="262"/>
    </location>
</feature>
<reference evidence="5" key="1">
    <citation type="submission" date="2016-06" db="UniProtKB">
        <authorList>
            <consortium name="WormBaseParasite"/>
        </authorList>
    </citation>
    <scope>IDENTIFICATION</scope>
</reference>
<reference evidence="3 4" key="2">
    <citation type="submission" date="2018-11" db="EMBL/GenBank/DDBJ databases">
        <authorList>
            <consortium name="Pathogen Informatics"/>
        </authorList>
    </citation>
    <scope>NUCLEOTIDE SEQUENCE [LARGE SCALE GENOMIC DNA]</scope>
    <source>
        <strain evidence="3 4">Egypt</strain>
    </source>
</reference>
<dbReference type="InterPro" id="IPR040342">
    <property type="entry name" value="DNAAF9"/>
</dbReference>
<dbReference type="EMBL" id="UZAN01040454">
    <property type="protein sequence ID" value="VDP69698.1"/>
    <property type="molecule type" value="Genomic_DNA"/>
</dbReference>
<dbReference type="InterPro" id="IPR057478">
    <property type="entry name" value="DAAF9_2"/>
</dbReference>
<dbReference type="PANTHER" id="PTHR33664">
    <property type="entry name" value="RCG26366"/>
    <property type="match status" value="1"/>
</dbReference>
<evidence type="ECO:0000313" key="4">
    <source>
        <dbReference type="Proteomes" id="UP000272942"/>
    </source>
</evidence>
<dbReference type="Pfam" id="PF23319">
    <property type="entry name" value="CobW_C_DAAF9"/>
    <property type="match status" value="1"/>
</dbReference>
<dbReference type="WBParaSite" id="ECPE_0000351001-mRNA-1">
    <property type="protein sequence ID" value="ECPE_0000351001-mRNA-1"/>
    <property type="gene ID" value="ECPE_0000351001"/>
</dbReference>
<dbReference type="Pfam" id="PF25204">
    <property type="entry name" value="DAAF9_2"/>
    <property type="match status" value="1"/>
</dbReference>
<dbReference type="InterPro" id="IPR056414">
    <property type="entry name" value="DAAF9_CobW_C"/>
</dbReference>
<feature type="domain" description="DAAF9" evidence="2">
    <location>
        <begin position="3"/>
        <end position="197"/>
    </location>
</feature>
<evidence type="ECO:0000313" key="3">
    <source>
        <dbReference type="EMBL" id="VDP69698.1"/>
    </source>
</evidence>
<keyword evidence="4" id="KW-1185">Reference proteome</keyword>
<dbReference type="AlphaFoldDB" id="A0A183A972"/>
<evidence type="ECO:0000313" key="5">
    <source>
        <dbReference type="WBParaSite" id="ECPE_0000351001-mRNA-1"/>
    </source>
</evidence>
<dbReference type="OrthoDB" id="72033at2759"/>
<evidence type="ECO:0000259" key="1">
    <source>
        <dbReference type="Pfam" id="PF23319"/>
    </source>
</evidence>
<evidence type="ECO:0000259" key="2">
    <source>
        <dbReference type="Pfam" id="PF25204"/>
    </source>
</evidence>
<proteinExistence type="predicted"/>
<name>A0A183A972_9TREM</name>
<accession>A0A183A972</accession>
<dbReference type="Proteomes" id="UP000272942">
    <property type="component" value="Unassembled WGS sequence"/>
</dbReference>
<sequence>MRNLINMVKEETQWIEMQPASVDEMSISLRSGLQEWEKYHCQKHGGHPVRVRGLLLCPGVCGAREVLSVVAQLYGDEGQSTGIPPIRIGCVATCVDIRCALMDNGRYTLPGVLELIAEGWTNYLLHTGPTKSKQVAATRMGVQMEEVERLLRSVNPRLSQLSAPDGDTGQGHVLEALLDENAFNEPAMQRARLLSYPSRLAAQGNSHIYAFIPFGNPLFEELFNDLKPWPFHGNIYAIRGQISFMNENKKLFDVYHNTLTGMSRINSSSATTVETKSGENRRYWLTGTLAVAQNAENEGEESALNAFANWIRSTDIEEFIMEYLEAENNKIAARNARISRHPVPDVFNDPI</sequence>
<protein>
    <submittedName>
        <fullName evidence="5">Retrotransposon hot spot (RHS) protein</fullName>
    </submittedName>
</protein>
<dbReference type="PANTHER" id="PTHR33664:SF1">
    <property type="entry name" value="DYNEIN AXONEMAL ASSEMBLY FACTOR 9"/>
    <property type="match status" value="1"/>
</dbReference>
<gene>
    <name evidence="3" type="ORF">ECPE_LOCUS3507</name>
</gene>